<feature type="transmembrane region" description="Helical" evidence="1">
    <location>
        <begin position="271"/>
        <end position="293"/>
    </location>
</feature>
<protein>
    <recommendedName>
        <fullName evidence="5">Mid2 domain-containing protein</fullName>
    </recommendedName>
</protein>
<evidence type="ECO:0000256" key="1">
    <source>
        <dbReference type="SAM" id="Phobius"/>
    </source>
</evidence>
<evidence type="ECO:0000313" key="3">
    <source>
        <dbReference type="EMBL" id="KZT50193.1"/>
    </source>
</evidence>
<gene>
    <name evidence="3" type="ORF">CALCODRAFT_522078</name>
</gene>
<dbReference type="AlphaFoldDB" id="A0A165C3J8"/>
<dbReference type="STRING" id="1353952.A0A165C3J8"/>
<proteinExistence type="predicted"/>
<reference evidence="3 4" key="1">
    <citation type="journal article" date="2016" name="Mol. Biol. Evol.">
        <title>Comparative Genomics of Early-Diverging Mushroom-Forming Fungi Provides Insights into the Origins of Lignocellulose Decay Capabilities.</title>
        <authorList>
            <person name="Nagy L.G."/>
            <person name="Riley R."/>
            <person name="Tritt A."/>
            <person name="Adam C."/>
            <person name="Daum C."/>
            <person name="Floudas D."/>
            <person name="Sun H."/>
            <person name="Yadav J.S."/>
            <person name="Pangilinan J."/>
            <person name="Larsson K.H."/>
            <person name="Matsuura K."/>
            <person name="Barry K."/>
            <person name="Labutti K."/>
            <person name="Kuo R."/>
            <person name="Ohm R.A."/>
            <person name="Bhattacharya S.S."/>
            <person name="Shirouzu T."/>
            <person name="Yoshinaga Y."/>
            <person name="Martin F.M."/>
            <person name="Grigoriev I.V."/>
            <person name="Hibbett D.S."/>
        </authorList>
    </citation>
    <scope>NUCLEOTIDE SEQUENCE [LARGE SCALE GENOMIC DNA]</scope>
    <source>
        <strain evidence="3 4">HHB12733</strain>
    </source>
</reference>
<keyword evidence="1" id="KW-0812">Transmembrane</keyword>
<dbReference type="InParanoid" id="A0A165C3J8"/>
<evidence type="ECO:0008006" key="5">
    <source>
        <dbReference type="Google" id="ProtNLM"/>
    </source>
</evidence>
<organism evidence="3 4">
    <name type="scientific">Calocera cornea HHB12733</name>
    <dbReference type="NCBI Taxonomy" id="1353952"/>
    <lineage>
        <taxon>Eukaryota</taxon>
        <taxon>Fungi</taxon>
        <taxon>Dikarya</taxon>
        <taxon>Basidiomycota</taxon>
        <taxon>Agaricomycotina</taxon>
        <taxon>Dacrymycetes</taxon>
        <taxon>Dacrymycetales</taxon>
        <taxon>Dacrymycetaceae</taxon>
        <taxon>Calocera</taxon>
    </lineage>
</organism>
<name>A0A165C3J8_9BASI</name>
<feature type="signal peptide" evidence="2">
    <location>
        <begin position="1"/>
        <end position="18"/>
    </location>
</feature>
<dbReference type="EMBL" id="KV424211">
    <property type="protein sequence ID" value="KZT50193.1"/>
    <property type="molecule type" value="Genomic_DNA"/>
</dbReference>
<dbReference type="Proteomes" id="UP000076842">
    <property type="component" value="Unassembled WGS sequence"/>
</dbReference>
<evidence type="ECO:0000313" key="4">
    <source>
        <dbReference type="Proteomes" id="UP000076842"/>
    </source>
</evidence>
<keyword evidence="2" id="KW-0732">Signal</keyword>
<sequence length="341" mass="35414">MFALTLLSLAVGLPTAHSWTLSLPSPPAACEPFQLTFSGGVAPYQFTFLRLPSQNASLPLDQWGAGHAIIVNETTSPASVTLPWAANDPFVVIGSDATGFATGGTTPVMNMQSSDLAADSNASCLQDSTNNTYVQHVQSLTTGGMQMCERMSGVFTDVKSPVSVSLVVPDGSSMRYSSASVSQATTVDFSWYLTVPADNHMFFFVEDGNGPLFVSTLYSVVTGASTSCPQLAVTGGLLPATTGPLPMATAEPVSPNWAPGGSSQGPKTGAIVGGVIGGLVFVAAIAGLVMFMMHRYNWNQRLLREQAYGIAAYGPAGPTMPVIEGGVDSKKLLDEASGMKA</sequence>
<keyword evidence="4" id="KW-1185">Reference proteome</keyword>
<evidence type="ECO:0000256" key="2">
    <source>
        <dbReference type="SAM" id="SignalP"/>
    </source>
</evidence>
<accession>A0A165C3J8</accession>
<keyword evidence="1" id="KW-1133">Transmembrane helix</keyword>
<keyword evidence="1" id="KW-0472">Membrane</keyword>
<feature type="chain" id="PRO_5007855854" description="Mid2 domain-containing protein" evidence="2">
    <location>
        <begin position="19"/>
        <end position="341"/>
    </location>
</feature>
<dbReference type="OrthoDB" id="2591431at2759"/>